<organism evidence="3 4">
    <name type="scientific">Nepenthes gracilis</name>
    <name type="common">Slender pitcher plant</name>
    <dbReference type="NCBI Taxonomy" id="150966"/>
    <lineage>
        <taxon>Eukaryota</taxon>
        <taxon>Viridiplantae</taxon>
        <taxon>Streptophyta</taxon>
        <taxon>Embryophyta</taxon>
        <taxon>Tracheophyta</taxon>
        <taxon>Spermatophyta</taxon>
        <taxon>Magnoliopsida</taxon>
        <taxon>eudicotyledons</taxon>
        <taxon>Gunneridae</taxon>
        <taxon>Pentapetalae</taxon>
        <taxon>Caryophyllales</taxon>
        <taxon>Nepenthaceae</taxon>
        <taxon>Nepenthes</taxon>
    </lineage>
</organism>
<dbReference type="EMBL" id="BSYO01000038">
    <property type="protein sequence ID" value="GMH30233.1"/>
    <property type="molecule type" value="Genomic_DNA"/>
</dbReference>
<feature type="compositionally biased region" description="Polar residues" evidence="1">
    <location>
        <begin position="217"/>
        <end position="229"/>
    </location>
</feature>
<feature type="compositionally biased region" description="Basic and acidic residues" evidence="1">
    <location>
        <begin position="78"/>
        <end position="98"/>
    </location>
</feature>
<sequence>MSTTRVGGNYGVNGNKGNDRNNSDNSGVASIPAASKKMIQSLKEIVNCPELEIYAMLKECNMDPNEAVNRLLSQDPFHEVKSKREKKKEIKDAADSRSHGAPNRGGRGGADCYGGSMPQLVSTELGASRGKPTHKKGNGAVSFASSLSSSAGLVGIDVNRRAPLIRDASMDNKALTIDTSDGISSSDPTSGFKLSWSGIPGQESIADIVKKGMLQGKASSNQNPTQQSFNHHHLVTPSPSLARPHDLHSSQSYALESGGSTGQHVSPSNDWPLDEQPLAASMPYVSDPTVDSGSYTDPSNSNLQYDRTAPQYYYQTDEVWLNEDGAPDDAHADLVQTVPETSRKIQEASSCRTFDDVYKNSNTYQVQRHAFDEQEVEDANVSVSAVATNLHQLSFEKQGEDSPSEAGSPAVKIPDHLQVQSADCSHLSFGSFGSGMIPLFSRPVASTPVKCNFEEASAATDASSVGHSDTRVDHLRTASDGDIAHRLVVSAGSYDSPLELQPDMLKQGAPEVSQGSQYSFTSSTADYTFGNNQQLNLSLAHSQTSPQAYSNSLPRTLFASSVHSVREAKLSYLGFPTTQSMPTKYSSSSVSSVSSSPTISITEALKTGNFSSPQPTQNLQGSTVPGPSALPQHLSVNPYLQPSLPLGHFGNMIGYPFLPQSYTLVPSAFPRTFAGNSNYHHQSIAAALPQYKNSISVSSLPQSAAAAASGYGGFGSSTNVPGNFPANPPTAPSGTSTVYENILSSQYKDSNHMLSLPQQNENSPLWVLGPGSRAAPAVPAGTYYSFHRQSQQPPGLQQSQQPPSQHYANLGCSNFYYSQTAQSTEHQQRDNPTCLEHYFLSSEASNFCNATIATVESMMSEL</sequence>
<dbReference type="PANTHER" id="PTHR46445:SF3">
    <property type="entry name" value="RNA POLYMERASE II DEGRADATION FACTOR-LIKE PROTEIN (DUF1296)-RELATED"/>
    <property type="match status" value="1"/>
</dbReference>
<dbReference type="AlphaFoldDB" id="A0AAD3TJT0"/>
<dbReference type="Pfam" id="PF06972">
    <property type="entry name" value="GIP1_N"/>
    <property type="match status" value="1"/>
</dbReference>
<evidence type="ECO:0000259" key="2">
    <source>
        <dbReference type="Pfam" id="PF06972"/>
    </source>
</evidence>
<feature type="compositionally biased region" description="Polar residues" evidence="1">
    <location>
        <begin position="289"/>
        <end position="304"/>
    </location>
</feature>
<reference evidence="3" key="1">
    <citation type="submission" date="2023-05" db="EMBL/GenBank/DDBJ databases">
        <title>Nepenthes gracilis genome sequencing.</title>
        <authorList>
            <person name="Fukushima K."/>
        </authorList>
    </citation>
    <scope>NUCLEOTIDE SEQUENCE</scope>
    <source>
        <strain evidence="3">SING2019-196</strain>
    </source>
</reference>
<gene>
    <name evidence="3" type="ORF">Nepgr_032076</name>
</gene>
<feature type="compositionally biased region" description="Polar residues" evidence="1">
    <location>
        <begin position="608"/>
        <end position="625"/>
    </location>
</feature>
<feature type="region of interest" description="Disordered" evidence="1">
    <location>
        <begin position="1"/>
        <end position="29"/>
    </location>
</feature>
<keyword evidence="4" id="KW-1185">Reference proteome</keyword>
<proteinExistence type="predicted"/>
<feature type="region of interest" description="Disordered" evidence="1">
    <location>
        <begin position="607"/>
        <end position="630"/>
    </location>
</feature>
<accession>A0AAD3TJT0</accession>
<name>A0AAD3TJT0_NEPGR</name>
<dbReference type="SUPFAM" id="SSF46934">
    <property type="entry name" value="UBA-like"/>
    <property type="match status" value="1"/>
</dbReference>
<feature type="domain" description="GBF-interacting protein 1 N-terminal" evidence="2">
    <location>
        <begin position="31"/>
        <end position="89"/>
    </location>
</feature>
<comment type="caution">
    <text evidence="3">The sequence shown here is derived from an EMBL/GenBank/DDBJ whole genome shotgun (WGS) entry which is preliminary data.</text>
</comment>
<protein>
    <recommendedName>
        <fullName evidence="2">GBF-interacting protein 1 N-terminal domain-containing protein</fullName>
    </recommendedName>
</protein>
<dbReference type="InterPro" id="IPR009719">
    <property type="entry name" value="GIP1_N"/>
</dbReference>
<feature type="compositionally biased region" description="Gly residues" evidence="1">
    <location>
        <begin position="103"/>
        <end position="112"/>
    </location>
</feature>
<feature type="region of interest" description="Disordered" evidence="1">
    <location>
        <begin position="216"/>
        <end position="304"/>
    </location>
</feature>
<dbReference type="Proteomes" id="UP001279734">
    <property type="component" value="Unassembled WGS sequence"/>
</dbReference>
<evidence type="ECO:0000313" key="3">
    <source>
        <dbReference type="EMBL" id="GMH30233.1"/>
    </source>
</evidence>
<evidence type="ECO:0000256" key="1">
    <source>
        <dbReference type="SAM" id="MobiDB-lite"/>
    </source>
</evidence>
<dbReference type="PANTHER" id="PTHR46445">
    <property type="entry name" value="RNA POLYMERASE II DEGRADATION FACTOR-LIKE PROTEIN (DUF1296)"/>
    <property type="match status" value="1"/>
</dbReference>
<evidence type="ECO:0000313" key="4">
    <source>
        <dbReference type="Proteomes" id="UP001279734"/>
    </source>
</evidence>
<feature type="region of interest" description="Disordered" evidence="1">
    <location>
        <begin position="78"/>
        <end position="115"/>
    </location>
</feature>
<dbReference type="InterPro" id="IPR009060">
    <property type="entry name" value="UBA-like_sf"/>
</dbReference>